<dbReference type="RefSeq" id="WP_012211095.1">
    <property type="nucleotide sequence ID" value="NC_018510.1"/>
</dbReference>
<name>A0A9W3P7D1_BACTU</name>
<dbReference type="KEGG" id="btn:BTF1_32081"/>
<keyword evidence="1" id="KW-0614">Plasmid</keyword>
<evidence type="ECO:0000313" key="1">
    <source>
        <dbReference type="EMBL" id="AFQ30501.1"/>
    </source>
</evidence>
<protein>
    <submittedName>
        <fullName evidence="1">DNA binding protein</fullName>
    </submittedName>
</protein>
<gene>
    <name evidence="1" type="ORF">BTF1_32081</name>
</gene>
<accession>A0A9W3P7D1</accession>
<dbReference type="AlphaFoldDB" id="A0A9W3P7D1"/>
<evidence type="ECO:0000313" key="2">
    <source>
        <dbReference type="Proteomes" id="UP000005257"/>
    </source>
</evidence>
<dbReference type="SUPFAM" id="SSF103642">
    <property type="entry name" value="Sec-C motif"/>
    <property type="match status" value="1"/>
</dbReference>
<sequence length="86" mass="9825">MCLLGSEKNPIMIKVGTRARAEKIAAICDDYDLYYIISLELNEDLTDLKKAMKGRTRPMDIYDTCACNSGKKYKFCCMSKEIELDI</sequence>
<dbReference type="Gene3D" id="3.10.450.50">
    <property type="match status" value="1"/>
</dbReference>
<proteinExistence type="predicted"/>
<dbReference type="Proteomes" id="UP000005257">
    <property type="component" value="Plasmid pBTHD789-3"/>
</dbReference>
<geneLocation type="plasmid" evidence="1 2">
    <name>pBTHD789-3</name>
</geneLocation>
<reference evidence="1 2" key="1">
    <citation type="journal article" date="2013" name="Genome Announc.">
        <title>Complete Genome Sequence of Bacillus thuringiensis Serovar Israelensis Strain HD-789.</title>
        <authorList>
            <person name="Doggett N.A."/>
            <person name="Stubben C.J."/>
            <person name="Chertkov O."/>
            <person name="Bruce D.C."/>
            <person name="Detter J.C."/>
            <person name="Johnson S.L."/>
            <person name="Han C.S."/>
        </authorList>
    </citation>
    <scope>NUCLEOTIDE SEQUENCE [LARGE SCALE GENOMIC DNA]</scope>
    <source>
        <strain evidence="1 2">HD-789</strain>
    </source>
</reference>
<organism evidence="1 2">
    <name type="scientific">Bacillus thuringiensis HD-789</name>
    <dbReference type="NCBI Taxonomy" id="1217737"/>
    <lineage>
        <taxon>Bacteria</taxon>
        <taxon>Bacillati</taxon>
        <taxon>Bacillota</taxon>
        <taxon>Bacilli</taxon>
        <taxon>Bacillales</taxon>
        <taxon>Bacillaceae</taxon>
        <taxon>Bacillus</taxon>
        <taxon>Bacillus cereus group</taxon>
    </lineage>
</organism>
<dbReference type="EMBL" id="CP003766">
    <property type="protein sequence ID" value="AFQ30501.1"/>
    <property type="molecule type" value="Genomic_DNA"/>
</dbReference>